<evidence type="ECO:0000313" key="7">
    <source>
        <dbReference type="Proteomes" id="UP000094598"/>
    </source>
</evidence>
<evidence type="ECO:0000256" key="3">
    <source>
        <dbReference type="SAM" id="SignalP"/>
    </source>
</evidence>
<proteinExistence type="predicted"/>
<evidence type="ECO:0000256" key="2">
    <source>
        <dbReference type="SAM" id="MobiDB-lite"/>
    </source>
</evidence>
<dbReference type="AlphaFoldDB" id="A0AAC9HJI7"/>
<keyword evidence="8" id="KW-1185">Reference proteome</keyword>
<dbReference type="RefSeq" id="WP_069590945.1">
    <property type="nucleotide sequence ID" value="NZ_CP017019.1"/>
</dbReference>
<dbReference type="InterPro" id="IPR001119">
    <property type="entry name" value="SLH_dom"/>
</dbReference>
<keyword evidence="3" id="KW-0732">Signal</keyword>
<dbReference type="PROSITE" id="PS51272">
    <property type="entry name" value="SLH"/>
    <property type="match status" value="1"/>
</dbReference>
<evidence type="ECO:0000313" key="6">
    <source>
        <dbReference type="EMBL" id="TYL15415.1"/>
    </source>
</evidence>
<accession>A0AAC9HJI7</accession>
<dbReference type="EMBL" id="CP017019">
    <property type="protein sequence ID" value="AOQ25043.1"/>
    <property type="molecule type" value="Genomic_DNA"/>
</dbReference>
<feature type="chain" id="PRO_5042057814" evidence="3">
    <location>
        <begin position="25"/>
        <end position="467"/>
    </location>
</feature>
<sequence>MKKWFKTLLLAVGLILALAPAALAGTVTGDQLRQVFPQAPAPGKTITRGEFAALLARAAGMQVKGNQADIQGDAWYSPAVMALKAKGVIRGYPDGGLHTDQPVTLLEAAVMVSRVLGLPDGVAAPEVKGSLGRESWGYTPYAWLVRAGLLQPGQDASAVLTVDEGVAFLARVFGSDPEAEKIVQAAKQAQAKVKDVKFAGSMAISARLRPEAVGKVSGVSGVSMQGNIESEFSYPLSLHQKIDMTLNLPAEKTPGKDLAPGGKMQMTMEQYLVDGTMYQKVEAPGMAEPQWMKLPKNALPDLEALVEQSRNAAGLPPGLKDSFHFRYLGEGIENGHKVHRIAYYGLIDDWQALMQALPGGLTQEMEQAVNQAGGVLKSISIWGVEAIGVEDNLTYASEMTGLVVFADKYQGDTVPLETMTINMKVTDYRYNSGVKIQVPAEALTAPEVPLTPSQPDVKSSGSQQMQG</sequence>
<reference evidence="5 7" key="1">
    <citation type="submission" date="2016-08" db="EMBL/GenBank/DDBJ databases">
        <title>Moorella thermoacetica DSM 103132.</title>
        <authorList>
            <person name="Jendresen C.B."/>
            <person name="Redl S.M."/>
            <person name="Jensen T.O."/>
            <person name="Nielsen A.T."/>
        </authorList>
    </citation>
    <scope>NUCLEOTIDE SEQUENCE [LARGE SCALE GENOMIC DNA]</scope>
    <source>
        <strain evidence="5 7">DSM 103132</strain>
    </source>
</reference>
<dbReference type="Pfam" id="PF00395">
    <property type="entry name" value="SLH"/>
    <property type="match status" value="1"/>
</dbReference>
<organism evidence="5 7">
    <name type="scientific">Neomoorella thermoacetica</name>
    <name type="common">Clostridium thermoaceticum</name>
    <dbReference type="NCBI Taxonomy" id="1525"/>
    <lineage>
        <taxon>Bacteria</taxon>
        <taxon>Bacillati</taxon>
        <taxon>Bacillota</taxon>
        <taxon>Clostridia</taxon>
        <taxon>Neomoorellales</taxon>
        <taxon>Neomoorellaceae</taxon>
        <taxon>Neomoorella</taxon>
    </lineage>
</organism>
<evidence type="ECO:0000313" key="8">
    <source>
        <dbReference type="Proteomes" id="UP000322283"/>
    </source>
</evidence>
<feature type="compositionally biased region" description="Polar residues" evidence="2">
    <location>
        <begin position="451"/>
        <end position="467"/>
    </location>
</feature>
<reference evidence="6 8" key="2">
    <citation type="submission" date="2019-05" db="EMBL/GenBank/DDBJ databases">
        <title>Genome sequence of Moorella thermoacetica ATCC 33924.</title>
        <authorList>
            <person name="Poehlein A."/>
            <person name="Bengelsdorf F.R."/>
            <person name="Duerre P."/>
            <person name="Daniel R."/>
        </authorList>
    </citation>
    <scope>NUCLEOTIDE SEQUENCE [LARGE SCALE GENOMIC DNA]</scope>
    <source>
        <strain evidence="6 8">ATCC 33924</strain>
    </source>
</reference>
<dbReference type="InterPro" id="IPR046720">
    <property type="entry name" value="DUF6612"/>
</dbReference>
<evidence type="ECO:0000256" key="1">
    <source>
        <dbReference type="ARBA" id="ARBA00022737"/>
    </source>
</evidence>
<dbReference type="Pfam" id="PF20316">
    <property type="entry name" value="DUF6612"/>
    <property type="match status" value="1"/>
</dbReference>
<gene>
    <name evidence="5" type="ORF">Maut_02623</name>
    <name evidence="6" type="ORF">MTAT_01480</name>
</gene>
<feature type="region of interest" description="Disordered" evidence="2">
    <location>
        <begin position="446"/>
        <end position="467"/>
    </location>
</feature>
<feature type="signal peptide" evidence="3">
    <location>
        <begin position="1"/>
        <end position="24"/>
    </location>
</feature>
<dbReference type="Proteomes" id="UP000094598">
    <property type="component" value="Chromosome"/>
</dbReference>
<name>A0AAC9HJI7_NEOTH</name>
<protein>
    <submittedName>
        <fullName evidence="5">Surface layer protein</fullName>
    </submittedName>
</protein>
<evidence type="ECO:0000259" key="4">
    <source>
        <dbReference type="PROSITE" id="PS51272"/>
    </source>
</evidence>
<feature type="domain" description="SLH" evidence="4">
    <location>
        <begin position="63"/>
        <end position="126"/>
    </location>
</feature>
<dbReference type="Gene3D" id="2.50.20.20">
    <property type="match status" value="1"/>
</dbReference>
<dbReference type="EMBL" id="VCDX01000001">
    <property type="protein sequence ID" value="TYL15415.1"/>
    <property type="molecule type" value="Genomic_DNA"/>
</dbReference>
<dbReference type="Proteomes" id="UP000322283">
    <property type="component" value="Unassembled WGS sequence"/>
</dbReference>
<keyword evidence="1" id="KW-0677">Repeat</keyword>
<evidence type="ECO:0000313" key="5">
    <source>
        <dbReference type="EMBL" id="AOQ25043.1"/>
    </source>
</evidence>